<dbReference type="GO" id="GO:0003700">
    <property type="term" value="F:DNA-binding transcription factor activity"/>
    <property type="evidence" value="ECO:0007669"/>
    <property type="project" value="InterPro"/>
</dbReference>
<dbReference type="PANTHER" id="PTHR30126:SF40">
    <property type="entry name" value="HTH-TYPE TRANSCRIPTIONAL REGULATOR GLTR"/>
    <property type="match status" value="1"/>
</dbReference>
<dbReference type="InterPro" id="IPR005119">
    <property type="entry name" value="LysR_subst-bd"/>
</dbReference>
<dbReference type="CDD" id="cd05466">
    <property type="entry name" value="PBP2_LTTR_substrate"/>
    <property type="match status" value="1"/>
</dbReference>
<dbReference type="GO" id="GO:0000976">
    <property type="term" value="F:transcription cis-regulatory region binding"/>
    <property type="evidence" value="ECO:0007669"/>
    <property type="project" value="TreeGrafter"/>
</dbReference>
<keyword evidence="7" id="KW-1185">Reference proteome</keyword>
<accession>A0AAQ3L678</accession>
<evidence type="ECO:0000313" key="7">
    <source>
        <dbReference type="Proteomes" id="UP001304300"/>
    </source>
</evidence>
<dbReference type="AlphaFoldDB" id="A0AAQ3L678"/>
<reference evidence="6 7" key="1">
    <citation type="submission" date="2023-10" db="EMBL/GenBank/DDBJ databases">
        <title>Rubellicoccus peritrichatus gen. nov., sp. nov., isolated from an algae of coral reef tank.</title>
        <authorList>
            <person name="Luo J."/>
        </authorList>
    </citation>
    <scope>NUCLEOTIDE SEQUENCE [LARGE SCALE GENOMIC DNA]</scope>
    <source>
        <strain evidence="6 7">CR14</strain>
    </source>
</reference>
<evidence type="ECO:0000256" key="1">
    <source>
        <dbReference type="ARBA" id="ARBA00009437"/>
    </source>
</evidence>
<comment type="similarity">
    <text evidence="1">Belongs to the LysR transcriptional regulatory family.</text>
</comment>
<dbReference type="Pfam" id="PF00126">
    <property type="entry name" value="HTH_1"/>
    <property type="match status" value="1"/>
</dbReference>
<protein>
    <submittedName>
        <fullName evidence="6">LysR family transcriptional regulator</fullName>
    </submittedName>
</protein>
<keyword evidence="2" id="KW-0805">Transcription regulation</keyword>
<sequence length="297" mass="33047">MELYQLKSFVVVAEEGNLRRAADRLFASQPAVSGHIKALEEELGLVLFERSRNGMLLTTDGERIHDVALRMLADAREIEATAHDLRDEVAGTIRIGVNNDGRNLRLDDTTAVLAETHPELHFEFESGSSGSILKGIRNEDLDVGYIELQPAEGDVTLNQLTLNNPVIVYPAKWHDDLHADSWEALISKPWAFVSKECSYCKLMHEAVAARGLELDWQYRADHESVTASLVNGGVAVSMLSRELAQPHVEAGRIEIWPHFNPTLPLSIACLTRRATEKTILAYIKTVTELFSAEPSVR</sequence>
<dbReference type="InterPro" id="IPR000847">
    <property type="entry name" value="LysR_HTH_N"/>
</dbReference>
<dbReference type="Gene3D" id="1.10.10.10">
    <property type="entry name" value="Winged helix-like DNA-binding domain superfamily/Winged helix DNA-binding domain"/>
    <property type="match status" value="1"/>
</dbReference>
<dbReference type="SUPFAM" id="SSF46785">
    <property type="entry name" value="Winged helix' DNA-binding domain"/>
    <property type="match status" value="1"/>
</dbReference>
<dbReference type="KEGG" id="puo:RZN69_14370"/>
<evidence type="ECO:0000256" key="4">
    <source>
        <dbReference type="ARBA" id="ARBA00023163"/>
    </source>
</evidence>
<keyword evidence="3" id="KW-0238">DNA-binding</keyword>
<dbReference type="FunFam" id="1.10.10.10:FF:000001">
    <property type="entry name" value="LysR family transcriptional regulator"/>
    <property type="match status" value="1"/>
</dbReference>
<evidence type="ECO:0000313" key="6">
    <source>
        <dbReference type="EMBL" id="WOO39806.1"/>
    </source>
</evidence>
<dbReference type="PRINTS" id="PR00039">
    <property type="entry name" value="HTHLYSR"/>
</dbReference>
<gene>
    <name evidence="6" type="ORF">RZN69_14370</name>
</gene>
<dbReference type="RefSeq" id="WP_317831820.1">
    <property type="nucleotide sequence ID" value="NZ_CP136920.1"/>
</dbReference>
<evidence type="ECO:0000256" key="3">
    <source>
        <dbReference type="ARBA" id="ARBA00023125"/>
    </source>
</evidence>
<evidence type="ECO:0000259" key="5">
    <source>
        <dbReference type="PROSITE" id="PS50931"/>
    </source>
</evidence>
<evidence type="ECO:0000256" key="2">
    <source>
        <dbReference type="ARBA" id="ARBA00023015"/>
    </source>
</evidence>
<dbReference type="Proteomes" id="UP001304300">
    <property type="component" value="Chromosome"/>
</dbReference>
<keyword evidence="4" id="KW-0804">Transcription</keyword>
<dbReference type="InterPro" id="IPR036390">
    <property type="entry name" value="WH_DNA-bd_sf"/>
</dbReference>
<dbReference type="PROSITE" id="PS50931">
    <property type="entry name" value="HTH_LYSR"/>
    <property type="match status" value="1"/>
</dbReference>
<dbReference type="SUPFAM" id="SSF53850">
    <property type="entry name" value="Periplasmic binding protein-like II"/>
    <property type="match status" value="1"/>
</dbReference>
<dbReference type="PANTHER" id="PTHR30126">
    <property type="entry name" value="HTH-TYPE TRANSCRIPTIONAL REGULATOR"/>
    <property type="match status" value="1"/>
</dbReference>
<organism evidence="6 7">
    <name type="scientific">Rubellicoccus peritrichatus</name>
    <dbReference type="NCBI Taxonomy" id="3080537"/>
    <lineage>
        <taxon>Bacteria</taxon>
        <taxon>Pseudomonadati</taxon>
        <taxon>Verrucomicrobiota</taxon>
        <taxon>Opitutia</taxon>
        <taxon>Puniceicoccales</taxon>
        <taxon>Cerasicoccaceae</taxon>
        <taxon>Rubellicoccus</taxon>
    </lineage>
</organism>
<dbReference type="InterPro" id="IPR036388">
    <property type="entry name" value="WH-like_DNA-bd_sf"/>
</dbReference>
<dbReference type="EMBL" id="CP136920">
    <property type="protein sequence ID" value="WOO39806.1"/>
    <property type="molecule type" value="Genomic_DNA"/>
</dbReference>
<feature type="domain" description="HTH lysR-type" evidence="5">
    <location>
        <begin position="1"/>
        <end position="58"/>
    </location>
</feature>
<dbReference type="Gene3D" id="3.40.190.10">
    <property type="entry name" value="Periplasmic binding protein-like II"/>
    <property type="match status" value="2"/>
</dbReference>
<proteinExistence type="inferred from homology"/>
<dbReference type="Pfam" id="PF03466">
    <property type="entry name" value="LysR_substrate"/>
    <property type="match status" value="1"/>
</dbReference>
<name>A0AAQ3L678_9BACT</name>